<reference evidence="2 3" key="1">
    <citation type="submission" date="2018-08" db="EMBL/GenBank/DDBJ databases">
        <title>A genome reference for cultivated species of the human gut microbiota.</title>
        <authorList>
            <person name="Zou Y."/>
            <person name="Xue W."/>
            <person name="Luo G."/>
        </authorList>
    </citation>
    <scope>NUCLEOTIDE SEQUENCE [LARGE SCALE GENOMIC DNA]</scope>
    <source>
        <strain evidence="2 3">TF08-14</strain>
    </source>
</reference>
<evidence type="ECO:0000313" key="2">
    <source>
        <dbReference type="EMBL" id="RGL09539.1"/>
    </source>
</evidence>
<gene>
    <name evidence="2" type="ORF">DXC81_08035</name>
</gene>
<keyword evidence="1" id="KW-0472">Membrane</keyword>
<name>A0A3E4QQS4_9ACTN</name>
<dbReference type="EMBL" id="QSRJ01000009">
    <property type="protein sequence ID" value="RGL09539.1"/>
    <property type="molecule type" value="Genomic_DNA"/>
</dbReference>
<sequence>MGLGDDISKRTFDNFFYEEQERDTHAAGGSNSDLGCGSVLMAMVLIIGAIVIGSMLIIWFLESRG</sequence>
<dbReference type="RefSeq" id="WP_117679943.1">
    <property type="nucleotide sequence ID" value="NZ_JAPFDD010000023.1"/>
</dbReference>
<proteinExistence type="predicted"/>
<organism evidence="2 3">
    <name type="scientific">Collinsella tanakaei</name>
    <dbReference type="NCBI Taxonomy" id="626935"/>
    <lineage>
        <taxon>Bacteria</taxon>
        <taxon>Bacillati</taxon>
        <taxon>Actinomycetota</taxon>
        <taxon>Coriobacteriia</taxon>
        <taxon>Coriobacteriales</taxon>
        <taxon>Coriobacteriaceae</taxon>
        <taxon>Collinsella</taxon>
    </lineage>
</organism>
<protein>
    <submittedName>
        <fullName evidence="2">Uncharacterized protein</fullName>
    </submittedName>
</protein>
<feature type="transmembrane region" description="Helical" evidence="1">
    <location>
        <begin position="39"/>
        <end position="61"/>
    </location>
</feature>
<keyword evidence="1" id="KW-1133">Transmembrane helix</keyword>
<keyword evidence="1" id="KW-0812">Transmembrane</keyword>
<evidence type="ECO:0000313" key="3">
    <source>
        <dbReference type="Proteomes" id="UP000260943"/>
    </source>
</evidence>
<evidence type="ECO:0000256" key="1">
    <source>
        <dbReference type="SAM" id="Phobius"/>
    </source>
</evidence>
<comment type="caution">
    <text evidence="2">The sequence shown here is derived from an EMBL/GenBank/DDBJ whole genome shotgun (WGS) entry which is preliminary data.</text>
</comment>
<dbReference type="AlphaFoldDB" id="A0A3E4QQS4"/>
<accession>A0A3E4QQS4</accession>
<dbReference type="Proteomes" id="UP000260943">
    <property type="component" value="Unassembled WGS sequence"/>
</dbReference>